<evidence type="ECO:0000313" key="4">
    <source>
        <dbReference type="Proteomes" id="UP000485058"/>
    </source>
</evidence>
<dbReference type="InterPro" id="IPR000061">
    <property type="entry name" value="Surp"/>
</dbReference>
<organism evidence="3 4">
    <name type="scientific">Haematococcus lacustris</name>
    <name type="common">Green alga</name>
    <name type="synonym">Haematococcus pluvialis</name>
    <dbReference type="NCBI Taxonomy" id="44745"/>
    <lineage>
        <taxon>Eukaryota</taxon>
        <taxon>Viridiplantae</taxon>
        <taxon>Chlorophyta</taxon>
        <taxon>core chlorophytes</taxon>
        <taxon>Chlorophyceae</taxon>
        <taxon>CS clade</taxon>
        <taxon>Chlamydomonadales</taxon>
        <taxon>Haematococcaceae</taxon>
        <taxon>Haematococcus</taxon>
    </lineage>
</organism>
<accession>A0A699Z4X9</accession>
<comment type="caution">
    <text evidence="3">The sequence shown here is derived from an EMBL/GenBank/DDBJ whole genome shotgun (WGS) entry which is preliminary data.</text>
</comment>
<feature type="domain" description="SURP motif" evidence="2">
    <location>
        <begin position="67"/>
        <end position="92"/>
    </location>
</feature>
<evidence type="ECO:0000313" key="3">
    <source>
        <dbReference type="EMBL" id="GFH16620.1"/>
    </source>
</evidence>
<feature type="non-terminal residue" evidence="3">
    <location>
        <position position="1"/>
    </location>
</feature>
<evidence type="ECO:0000256" key="1">
    <source>
        <dbReference type="SAM" id="MobiDB-lite"/>
    </source>
</evidence>
<reference evidence="3 4" key="1">
    <citation type="submission" date="2020-02" db="EMBL/GenBank/DDBJ databases">
        <title>Draft genome sequence of Haematococcus lacustris strain NIES-144.</title>
        <authorList>
            <person name="Morimoto D."/>
            <person name="Nakagawa S."/>
            <person name="Yoshida T."/>
            <person name="Sawayama S."/>
        </authorList>
    </citation>
    <scope>NUCLEOTIDE SEQUENCE [LARGE SCALE GENOMIC DNA]</scope>
    <source>
        <strain evidence="3 4">NIES-144</strain>
    </source>
</reference>
<evidence type="ECO:0000259" key="2">
    <source>
        <dbReference type="Pfam" id="PF01805"/>
    </source>
</evidence>
<dbReference type="Pfam" id="PF01805">
    <property type="entry name" value="Surp"/>
    <property type="match status" value="1"/>
</dbReference>
<dbReference type="GO" id="GO:0006396">
    <property type="term" value="P:RNA processing"/>
    <property type="evidence" value="ECO:0007669"/>
    <property type="project" value="InterPro"/>
</dbReference>
<proteinExistence type="predicted"/>
<dbReference type="AlphaFoldDB" id="A0A699Z4X9"/>
<dbReference type="Gene3D" id="1.10.10.790">
    <property type="entry name" value="Surp module"/>
    <property type="match status" value="1"/>
</dbReference>
<dbReference type="SUPFAM" id="SSF109905">
    <property type="entry name" value="Surp module (SWAP domain)"/>
    <property type="match status" value="1"/>
</dbReference>
<keyword evidence="4" id="KW-1185">Reference proteome</keyword>
<dbReference type="EMBL" id="BLLF01001024">
    <property type="protein sequence ID" value="GFH16620.1"/>
    <property type="molecule type" value="Genomic_DNA"/>
</dbReference>
<dbReference type="Proteomes" id="UP000485058">
    <property type="component" value="Unassembled WGS sequence"/>
</dbReference>
<dbReference type="GO" id="GO:0003723">
    <property type="term" value="F:RNA binding"/>
    <property type="evidence" value="ECO:0007669"/>
    <property type="project" value="InterPro"/>
</dbReference>
<name>A0A699Z4X9_HAELA</name>
<sequence>MKITVNASKRLRKPVLVAPFGQDSDEEDAQPSSRADNHSMAGASRAPSSWMCSGGAEVRPPQDAGVRDAADKLAEFVASKGRQFEAMTRDRNPGPGARGQARYTRCVWQQRKDTQQVARAAQVNRQGREQVPLPGHQLVGP</sequence>
<feature type="region of interest" description="Disordered" evidence="1">
    <location>
        <begin position="1"/>
        <end position="66"/>
    </location>
</feature>
<gene>
    <name evidence="3" type="ORF">HaLaN_13073</name>
</gene>
<dbReference type="InterPro" id="IPR035967">
    <property type="entry name" value="SWAP/Surp_sf"/>
</dbReference>
<protein>
    <recommendedName>
        <fullName evidence="2">SURP motif domain-containing protein</fullName>
    </recommendedName>
</protein>